<sequence>MVSKKMKRRNIHIACTTKLLITEPLGHVPPPAPPALHTCPGRSEPRAYLTPPRDRFLRITLANPFTRRAREGKSPIQVIRIELATLSQSSMEATAAQDQGLARRPVRDVDATSARTPASGGVTSRDPKRKLGRAKRGFRSLAVAVTFSAALTAAAFYVSGPGSSADETRAPSAAMVAIARAGSVAAEAVMALAAWMVWAEGGLHRMPGATLAPFAAQLVAAAAWPVLALRLGAGWPGMACCAAMAAGAAACARGFGRVNPVAGDLAMPCAAWAVLLAVMNYKML</sequence>
<evidence type="ECO:0000313" key="2">
    <source>
        <dbReference type="Proteomes" id="UP001732700"/>
    </source>
</evidence>
<name>A0ACD5TWL6_AVESA</name>
<dbReference type="EnsemblPlants" id="AVESA.00010b.r2.1DG0140700.1">
    <property type="protein sequence ID" value="AVESA.00010b.r2.1DG0140700.1.CDS"/>
    <property type="gene ID" value="AVESA.00010b.r2.1DG0140700"/>
</dbReference>
<protein>
    <submittedName>
        <fullName evidence="1">Uncharacterized protein</fullName>
    </submittedName>
</protein>
<evidence type="ECO:0000313" key="1">
    <source>
        <dbReference type="EnsemblPlants" id="AVESA.00010b.r2.1DG0140700.1.CDS"/>
    </source>
</evidence>
<keyword evidence="2" id="KW-1185">Reference proteome</keyword>
<reference evidence="1" key="1">
    <citation type="submission" date="2021-05" db="EMBL/GenBank/DDBJ databases">
        <authorList>
            <person name="Scholz U."/>
            <person name="Mascher M."/>
            <person name="Fiebig A."/>
        </authorList>
    </citation>
    <scope>NUCLEOTIDE SEQUENCE [LARGE SCALE GENOMIC DNA]</scope>
</reference>
<organism evidence="1 2">
    <name type="scientific">Avena sativa</name>
    <name type="common">Oat</name>
    <dbReference type="NCBI Taxonomy" id="4498"/>
    <lineage>
        <taxon>Eukaryota</taxon>
        <taxon>Viridiplantae</taxon>
        <taxon>Streptophyta</taxon>
        <taxon>Embryophyta</taxon>
        <taxon>Tracheophyta</taxon>
        <taxon>Spermatophyta</taxon>
        <taxon>Magnoliopsida</taxon>
        <taxon>Liliopsida</taxon>
        <taxon>Poales</taxon>
        <taxon>Poaceae</taxon>
        <taxon>BOP clade</taxon>
        <taxon>Pooideae</taxon>
        <taxon>Poodae</taxon>
        <taxon>Poeae</taxon>
        <taxon>Poeae Chloroplast Group 1 (Aveneae type)</taxon>
        <taxon>Aveninae</taxon>
        <taxon>Avena</taxon>
    </lineage>
</organism>
<accession>A0ACD5TWL6</accession>
<reference evidence="1" key="2">
    <citation type="submission" date="2025-09" db="UniProtKB">
        <authorList>
            <consortium name="EnsemblPlants"/>
        </authorList>
    </citation>
    <scope>IDENTIFICATION</scope>
</reference>
<dbReference type="Proteomes" id="UP001732700">
    <property type="component" value="Chromosome 1D"/>
</dbReference>
<proteinExistence type="predicted"/>